<dbReference type="InterPro" id="IPR015433">
    <property type="entry name" value="PI3/4_kinase"/>
</dbReference>
<dbReference type="Pfam" id="PF00613">
    <property type="entry name" value="PI3Ka"/>
    <property type="match status" value="1"/>
</dbReference>
<dbReference type="EMBL" id="JAUTXT010000006">
    <property type="protein sequence ID" value="KAK3677737.1"/>
    <property type="molecule type" value="Genomic_DNA"/>
</dbReference>
<keyword evidence="11" id="KW-1185">Reference proteome</keyword>
<dbReference type="GO" id="GO:0005737">
    <property type="term" value="C:cytoplasm"/>
    <property type="evidence" value="ECO:0007669"/>
    <property type="project" value="TreeGrafter"/>
</dbReference>
<dbReference type="GO" id="GO:0046854">
    <property type="term" value="P:phosphatidylinositol phosphate biosynthetic process"/>
    <property type="evidence" value="ECO:0007669"/>
    <property type="project" value="InterPro"/>
</dbReference>
<keyword evidence="4 10" id="KW-0808">Transferase</keyword>
<name>A0AAE0WTC2_9PEZI</name>
<evidence type="ECO:0000259" key="8">
    <source>
        <dbReference type="PROSITE" id="PS50290"/>
    </source>
</evidence>
<dbReference type="InterPro" id="IPR016024">
    <property type="entry name" value="ARM-type_fold"/>
</dbReference>
<accession>A0AAE0WTC2</accession>
<dbReference type="PROSITE" id="PS50290">
    <property type="entry name" value="PI3_4_KINASE_3"/>
    <property type="match status" value="1"/>
</dbReference>
<evidence type="ECO:0000256" key="1">
    <source>
        <dbReference type="ARBA" id="ARBA00001686"/>
    </source>
</evidence>
<dbReference type="GO" id="GO:0048015">
    <property type="term" value="P:phosphatidylinositol-mediated signaling"/>
    <property type="evidence" value="ECO:0007669"/>
    <property type="project" value="TreeGrafter"/>
</dbReference>
<dbReference type="SMART" id="SM00145">
    <property type="entry name" value="PI3Ka"/>
    <property type="match status" value="1"/>
</dbReference>
<dbReference type="InterPro" id="IPR036940">
    <property type="entry name" value="PI3/4_kinase_cat_sf"/>
</dbReference>
<dbReference type="EC" id="2.7.1.67" evidence="3"/>
<dbReference type="SUPFAM" id="SSF48371">
    <property type="entry name" value="ARM repeat"/>
    <property type="match status" value="1"/>
</dbReference>
<dbReference type="GeneID" id="89961519"/>
<keyword evidence="7" id="KW-0067">ATP-binding</keyword>
<dbReference type="GO" id="GO:0005524">
    <property type="term" value="F:ATP binding"/>
    <property type="evidence" value="ECO:0007669"/>
    <property type="project" value="UniProtKB-KW"/>
</dbReference>
<dbReference type="Proteomes" id="UP001274830">
    <property type="component" value="Unassembled WGS sequence"/>
</dbReference>
<evidence type="ECO:0000256" key="5">
    <source>
        <dbReference type="ARBA" id="ARBA00022741"/>
    </source>
</evidence>
<evidence type="ECO:0000259" key="9">
    <source>
        <dbReference type="PROSITE" id="PS51545"/>
    </source>
</evidence>
<dbReference type="Pfam" id="PF19274">
    <property type="entry name" value="PI4K_N"/>
    <property type="match status" value="1"/>
</dbReference>
<evidence type="ECO:0000256" key="6">
    <source>
        <dbReference type="ARBA" id="ARBA00022777"/>
    </source>
</evidence>
<evidence type="ECO:0000256" key="3">
    <source>
        <dbReference type="ARBA" id="ARBA00012169"/>
    </source>
</evidence>
<comment type="caution">
    <text evidence="10">The sequence shown here is derived from an EMBL/GenBank/DDBJ whole genome shotgun (WGS) entry which is preliminary data.</text>
</comment>
<dbReference type="FunFam" id="3.30.1010.10:FF:000014">
    <property type="entry name" value="Phosphatidylinositol 4-kinase STT4"/>
    <property type="match status" value="1"/>
</dbReference>
<evidence type="ECO:0000313" key="10">
    <source>
        <dbReference type="EMBL" id="KAK3677737.1"/>
    </source>
</evidence>
<keyword evidence="5" id="KW-0547">Nucleotide-binding</keyword>
<dbReference type="InterPro" id="IPR001263">
    <property type="entry name" value="PI3K_accessory_dom"/>
</dbReference>
<dbReference type="Gene3D" id="1.10.1070.11">
    <property type="entry name" value="Phosphatidylinositol 3-/4-kinase, catalytic domain"/>
    <property type="match status" value="1"/>
</dbReference>
<dbReference type="InterPro" id="IPR000403">
    <property type="entry name" value="PI3/4_kinase_cat_dom"/>
</dbReference>
<dbReference type="FunFam" id="1.25.40.70:FF:000011">
    <property type="entry name" value="Phosphatidylinositol 4-kinase alpha"/>
    <property type="match status" value="1"/>
</dbReference>
<comment type="similarity">
    <text evidence="2">Belongs to the PI3/PI4-kinase family. Type III PI4K subfamily.</text>
</comment>
<dbReference type="CDD" id="cd05167">
    <property type="entry name" value="PI4Kc_III_alpha"/>
    <property type="match status" value="1"/>
</dbReference>
<proteinExistence type="inferred from homology"/>
<dbReference type="GO" id="GO:0005886">
    <property type="term" value="C:plasma membrane"/>
    <property type="evidence" value="ECO:0007669"/>
    <property type="project" value="TreeGrafter"/>
</dbReference>
<evidence type="ECO:0000256" key="7">
    <source>
        <dbReference type="ARBA" id="ARBA00022840"/>
    </source>
</evidence>
<dbReference type="SMART" id="SM00146">
    <property type="entry name" value="PI3Kc"/>
    <property type="match status" value="1"/>
</dbReference>
<dbReference type="PROSITE" id="PS51545">
    <property type="entry name" value="PIK_HELICAL"/>
    <property type="match status" value="1"/>
</dbReference>
<keyword evidence="6" id="KW-0418">Kinase</keyword>
<reference evidence="10" key="1">
    <citation type="submission" date="2023-07" db="EMBL/GenBank/DDBJ databases">
        <title>Black Yeasts Isolated from many extreme environments.</title>
        <authorList>
            <person name="Coleine C."/>
            <person name="Stajich J.E."/>
            <person name="Selbmann L."/>
        </authorList>
    </citation>
    <scope>NUCLEOTIDE SEQUENCE</scope>
    <source>
        <strain evidence="10">CCFEE 5485</strain>
    </source>
</reference>
<dbReference type="RefSeq" id="XP_064695616.1">
    <property type="nucleotide sequence ID" value="XM_064836983.1"/>
</dbReference>
<dbReference type="Gene3D" id="1.25.40.70">
    <property type="entry name" value="Phosphatidylinositol 3-kinase, accessory domain (PIK)"/>
    <property type="match status" value="1"/>
</dbReference>
<dbReference type="Gene3D" id="3.30.1010.10">
    <property type="entry name" value="Phosphatidylinositol 3-kinase Catalytic Subunit, Chain A, domain 4"/>
    <property type="match status" value="1"/>
</dbReference>
<gene>
    <name evidence="10" type="primary">STT4</name>
    <name evidence="10" type="ORF">LTR78_002587</name>
</gene>
<dbReference type="SUPFAM" id="SSF56112">
    <property type="entry name" value="Protein kinase-like (PK-like)"/>
    <property type="match status" value="1"/>
</dbReference>
<dbReference type="InterPro" id="IPR045495">
    <property type="entry name" value="PI4K_N"/>
</dbReference>
<evidence type="ECO:0000313" key="11">
    <source>
        <dbReference type="Proteomes" id="UP001274830"/>
    </source>
</evidence>
<sequence length="1992" mass="220337">MSANSDHHRGLRYGRKKSCVEGSEYSFSACHGACAYTSSQFVRFSLGARNTIQEQQILSALRASMVFTRRATRRDALVKLATLSAQTAGSVHADHDGDIEKLCQLHRPSESHATNGRNGGDVKGQGAAAIPMSIRELEVLIALCRAAPAVRVTSDAAHLLNQLSPYLSEAHKQTLKPSPLQQHLPPWETLSHDLASAVLSIGLHHPSLRQQALSCVDTTIEELTTSTGKAIWMKPRADGVTGPDVAQQCLPAVLLGASLLGFMEALAQHVQVWTQEQRIALLQRLRYLLSEKFMVSFEGALSAVRNASTGSRAVKEWRRWVRHYAAQARPLGAMLLQQAFMKIVEQSSVLLVSHLQPIPGKTMLDVLMMRDQLVDRSGPRPSSELLESLAELIVEEMSLLEADADYLQVSSSWQQRLTLDVKAMSLRSFLCCTLVDETIADDDLLLAWLEGVTADQVQMSDDVLAQTVLNCMALLARLSPAMASNLTRSLPRLVVQGKMTASTASLAGNCLGRILKSQPQDIVISTLYSLGNVLSTNAGSEAGGTGLFANGAGSLDGTTVPYGSQHALGSSISLVISDEEESAVVSGSIVEAIVSIAVARKDAQLTALVISMLVQKIGRINQVVDARIIKDIAPLGLAGGPSELRALLRLYNRVASDATVKHNELFINAVTEARIRLASWIRKDSPLYEVYLVHLLGLCVGSGDTAGERTVDIVLTSHTIAQLFRPMAVLVSSDLEHTPTFENVEDVKALSRNSWFNLVVHGFTLTSPSVKENASDLQILAQYTLPLVDEDRIELPESGIDLNTVLRRGSHSQRSVEQKNALNAALPRCEADIRGLSYQECVFLNAALLVSTMRARAGDCTAVLPYFTESKVKTSAMGSCMLAIGLSSVEAYLERALNGKQQQFAAPQVALQLATIFEGCCHRISKVQHAAVSFADRITTAIPSALCQRASLFALLELLTLMWQSCLDAETDEYDWKSTYSSTKANVTLQLSDDINYRQTTLTNFHKRAKLWVAKAIDAAPLDVKGLLQAFLEDYEDDGAYGHIALGRSFAVDMGSIIPSTDQRLISLDRQREVGVNTASDFMAQYTTRQQYRQSGDVPSTDGDWAFADYDGSTHVAAITDGHDTCPEATALRQLANRLRRHEVVPFAALRETLRDAAAVLSGSVDDRSYLIHDLVGIPFAVFTKQSINLGVSLWLGLIKENPALETRILAEIAAGWESTVRLRKGFFYDSFHHQDPFYVKEEFAPSQWPAIIKRQQLAHNLIAPHLRLTQWLSSHFNATRLTSPSVGRAYIRLMRITMFAMKHAVTQPLAREVHFHVVLLALTVLRYSTRIETSTQRRLKDAILSAGLAWFAVAPRWSFGSNRLQVKAEIRLLGDVAAMLQATTLSSRSTSTSRTASRQDLLLHLLQQEVIRLVVWNTPLAADSGGMSKETSLAPLVATAWQEDPRIAVHLTTRFPHSNRMQQAVRSLLMREPEKAIGEADALNILLGQSLPSDIHSQLRYLLYWAPINPMAAVTYSMPAYRNHPLIVQYAMRALEAHAVDITFFYVPQIVQTLRYDALGYVERYIVETAKFSQLFAHQIIWNIKANSYKDEDSQEPDSAKPVFDKVTSALIASFSTEDKSFYEREFDFFGKVTGISGTLKPFIKAPKPEKKAKIEEELRKIQLDVGVYLPSNPDGVLIGIDRKSGKPLQSHAKAPFMATFRIRKDEGEVEPGESQVASHGQEVVKRQTYEVWQSAIFKVGDDCRQDVLALQLIACFRGIFNNVGLDVYVFPYRVTATAPGCGVIDVLPNSISRDMLGREAVNGLYEYFVSKYGSEDSIRFQEARSNFIKSMAAYSIISYLLQFKDRHNGNIMVDDAGHILHIDFGFCFDIVPGGVKFERAPFKLSPEMVAVMGGSSQSQPFKAFEELCVKAFLASRQYVEQLAHVIQTMLDSGLPCFKPTTIQHFRERFVLDRSDREAAQFVRKLVHWSERSYSTGVYDYYQLLTNGIPY</sequence>
<evidence type="ECO:0000256" key="4">
    <source>
        <dbReference type="ARBA" id="ARBA00022679"/>
    </source>
</evidence>
<comment type="catalytic activity">
    <reaction evidence="1">
        <text>a 1,2-diacyl-sn-glycero-3-phospho-(1D-myo-inositol) + ATP = a 1,2-diacyl-sn-glycero-3-phospho-(1D-myo-inositol 4-phosphate) + ADP + H(+)</text>
        <dbReference type="Rhea" id="RHEA:19877"/>
        <dbReference type="ChEBI" id="CHEBI:15378"/>
        <dbReference type="ChEBI" id="CHEBI:30616"/>
        <dbReference type="ChEBI" id="CHEBI:57880"/>
        <dbReference type="ChEBI" id="CHEBI:58178"/>
        <dbReference type="ChEBI" id="CHEBI:456216"/>
        <dbReference type="EC" id="2.7.1.67"/>
    </reaction>
</comment>
<dbReference type="PANTHER" id="PTHR10048:SF15">
    <property type="entry name" value="PHOSPHATIDYLINOSITOL 4-KINASE ALPHA"/>
    <property type="match status" value="1"/>
</dbReference>
<dbReference type="PANTHER" id="PTHR10048">
    <property type="entry name" value="PHOSPHATIDYLINOSITOL KINASE"/>
    <property type="match status" value="1"/>
</dbReference>
<dbReference type="GO" id="GO:0004430">
    <property type="term" value="F:1-phosphatidylinositol 4-kinase activity"/>
    <property type="evidence" value="ECO:0007669"/>
    <property type="project" value="UniProtKB-EC"/>
</dbReference>
<organism evidence="10 11">
    <name type="scientific">Recurvomyces mirabilis</name>
    <dbReference type="NCBI Taxonomy" id="574656"/>
    <lineage>
        <taxon>Eukaryota</taxon>
        <taxon>Fungi</taxon>
        <taxon>Dikarya</taxon>
        <taxon>Ascomycota</taxon>
        <taxon>Pezizomycotina</taxon>
        <taxon>Dothideomycetes</taxon>
        <taxon>Dothideomycetidae</taxon>
        <taxon>Mycosphaerellales</taxon>
        <taxon>Teratosphaeriaceae</taxon>
        <taxon>Recurvomyces</taxon>
    </lineage>
</organism>
<feature type="domain" description="PI3K/PI4K catalytic" evidence="8">
    <location>
        <begin position="1712"/>
        <end position="1976"/>
    </location>
</feature>
<dbReference type="PROSITE" id="PS00916">
    <property type="entry name" value="PI3_4_KINASE_2"/>
    <property type="match status" value="1"/>
</dbReference>
<evidence type="ECO:0000256" key="2">
    <source>
        <dbReference type="ARBA" id="ARBA00006209"/>
    </source>
</evidence>
<dbReference type="PROSITE" id="PS00915">
    <property type="entry name" value="PI3_4_KINASE_1"/>
    <property type="match status" value="1"/>
</dbReference>
<dbReference type="InterPro" id="IPR042236">
    <property type="entry name" value="PI3K_accessory_sf"/>
</dbReference>
<dbReference type="InterPro" id="IPR018936">
    <property type="entry name" value="PI3/4_kinase_CS"/>
</dbReference>
<dbReference type="InterPro" id="IPR011009">
    <property type="entry name" value="Kinase-like_dom_sf"/>
</dbReference>
<dbReference type="Pfam" id="PF00454">
    <property type="entry name" value="PI3_PI4_kinase"/>
    <property type="match status" value="1"/>
</dbReference>
<dbReference type="FunFam" id="1.10.1070.11:FF:000022">
    <property type="entry name" value="Phosphatidylinositol 4-kinase stt4"/>
    <property type="match status" value="1"/>
</dbReference>
<protein>
    <recommendedName>
        <fullName evidence="3">1-phosphatidylinositol 4-kinase</fullName>
        <ecNumber evidence="3">2.7.1.67</ecNumber>
    </recommendedName>
</protein>
<feature type="domain" description="PIK helical" evidence="9">
    <location>
        <begin position="1435"/>
        <end position="1611"/>
    </location>
</feature>